<dbReference type="Proteomes" id="UP001196870">
    <property type="component" value="Unassembled WGS sequence"/>
</dbReference>
<accession>A0ABS5F5Q1</accession>
<gene>
    <name evidence="3" type="ORF">GXW71_26310</name>
</gene>
<organism evidence="3 4">
    <name type="scientific">Plastoroseomonas hellenica</name>
    <dbReference type="NCBI Taxonomy" id="2687306"/>
    <lineage>
        <taxon>Bacteria</taxon>
        <taxon>Pseudomonadati</taxon>
        <taxon>Pseudomonadota</taxon>
        <taxon>Alphaproteobacteria</taxon>
        <taxon>Acetobacterales</taxon>
        <taxon>Acetobacteraceae</taxon>
        <taxon>Plastoroseomonas</taxon>
    </lineage>
</organism>
<sequence>MTERNKGLIIGAVILALGLVGGAVSYWVMFAGPVRMAGTTAAVQTTTAPPAGVPAVQTPTPTVPGTDPAPRSIAARAVVPVLDEETILAHAATVPRMIRLRENPRVFVLDFPTLDMQGEAMNRIAALVEKVGQPRDRLLDDAALARAITESGDTPATYYYGHNYRSTDLARFFMLAERDHVTLTMGEEWLRLQYETAGEMVQGPDGFALLAIPGVERRVDATMRRAILHHEIGHGHYFTRPAFAAHVHRVWRDVFTEQERAAYRRFLQSEGYDPALEDVMINEAMAYTLFTPDRRFFSPAMVGLDDARVEALREALRAGF</sequence>
<keyword evidence="2" id="KW-1133">Transmembrane helix</keyword>
<comment type="caution">
    <text evidence="3">The sequence shown here is derived from an EMBL/GenBank/DDBJ whole genome shotgun (WGS) entry which is preliminary data.</text>
</comment>
<feature type="region of interest" description="Disordered" evidence="1">
    <location>
        <begin position="50"/>
        <end position="70"/>
    </location>
</feature>
<evidence type="ECO:0000313" key="4">
    <source>
        <dbReference type="Proteomes" id="UP001196870"/>
    </source>
</evidence>
<protein>
    <submittedName>
        <fullName evidence="3">Uncharacterized protein</fullName>
    </submittedName>
</protein>
<reference evidence="4" key="1">
    <citation type="journal article" date="2021" name="Syst. Appl. Microbiol.">
        <title>Roseomonas hellenica sp. nov., isolated from roots of wild-growing Alkanna tinctoria.</title>
        <authorList>
            <person name="Rat A."/>
            <person name="Naranjo H.D."/>
            <person name="Lebbe L."/>
            <person name="Cnockaert M."/>
            <person name="Krigas N."/>
            <person name="Grigoriadou K."/>
            <person name="Maloupa E."/>
            <person name="Willems A."/>
        </authorList>
    </citation>
    <scope>NUCLEOTIDE SEQUENCE [LARGE SCALE GENOMIC DNA]</scope>
    <source>
        <strain evidence="4">LMG 31523</strain>
    </source>
</reference>
<evidence type="ECO:0000313" key="3">
    <source>
        <dbReference type="EMBL" id="MBR0667896.1"/>
    </source>
</evidence>
<feature type="transmembrane region" description="Helical" evidence="2">
    <location>
        <begin position="7"/>
        <end position="29"/>
    </location>
</feature>
<keyword evidence="4" id="KW-1185">Reference proteome</keyword>
<keyword evidence="2" id="KW-0812">Transmembrane</keyword>
<dbReference type="EMBL" id="JAAGBB010000043">
    <property type="protein sequence ID" value="MBR0667896.1"/>
    <property type="molecule type" value="Genomic_DNA"/>
</dbReference>
<evidence type="ECO:0000256" key="2">
    <source>
        <dbReference type="SAM" id="Phobius"/>
    </source>
</evidence>
<proteinExistence type="predicted"/>
<keyword evidence="2" id="KW-0472">Membrane</keyword>
<dbReference type="RefSeq" id="WP_211855674.1">
    <property type="nucleotide sequence ID" value="NZ_JAAGBB010000043.1"/>
</dbReference>
<name>A0ABS5F5Q1_9PROT</name>
<evidence type="ECO:0000256" key="1">
    <source>
        <dbReference type="SAM" id="MobiDB-lite"/>
    </source>
</evidence>